<evidence type="ECO:0000313" key="2">
    <source>
        <dbReference type="Proteomes" id="UP000789702"/>
    </source>
</evidence>
<organism evidence="1 2">
    <name type="scientific">Dentiscutata heterogama</name>
    <dbReference type="NCBI Taxonomy" id="1316150"/>
    <lineage>
        <taxon>Eukaryota</taxon>
        <taxon>Fungi</taxon>
        <taxon>Fungi incertae sedis</taxon>
        <taxon>Mucoromycota</taxon>
        <taxon>Glomeromycotina</taxon>
        <taxon>Glomeromycetes</taxon>
        <taxon>Diversisporales</taxon>
        <taxon>Gigasporaceae</taxon>
        <taxon>Dentiscutata</taxon>
    </lineage>
</organism>
<dbReference type="Proteomes" id="UP000789702">
    <property type="component" value="Unassembled WGS sequence"/>
</dbReference>
<name>A0ACA9PUL2_9GLOM</name>
<keyword evidence="2" id="KW-1185">Reference proteome</keyword>
<dbReference type="EMBL" id="CAJVPU010032696">
    <property type="protein sequence ID" value="CAG8720382.1"/>
    <property type="molecule type" value="Genomic_DNA"/>
</dbReference>
<evidence type="ECO:0000313" key="1">
    <source>
        <dbReference type="EMBL" id="CAG8720382.1"/>
    </source>
</evidence>
<accession>A0ACA9PUL2</accession>
<feature type="non-terminal residue" evidence="1">
    <location>
        <position position="1"/>
    </location>
</feature>
<reference evidence="1" key="1">
    <citation type="submission" date="2021-06" db="EMBL/GenBank/DDBJ databases">
        <authorList>
            <person name="Kallberg Y."/>
            <person name="Tangrot J."/>
            <person name="Rosling A."/>
        </authorList>
    </citation>
    <scope>NUCLEOTIDE SEQUENCE</scope>
    <source>
        <strain evidence="1">IL203A</strain>
    </source>
</reference>
<gene>
    <name evidence="1" type="ORF">DHETER_LOCUS12794</name>
</gene>
<protein>
    <submittedName>
        <fullName evidence="1">15591_t:CDS:1</fullName>
    </submittedName>
</protein>
<proteinExistence type="predicted"/>
<comment type="caution">
    <text evidence="1">The sequence shown here is derived from an EMBL/GenBank/DDBJ whole genome shotgun (WGS) entry which is preliminary data.</text>
</comment>
<sequence length="49" mass="5445">LLKSLQNPVLESTSLEQSPSVGSAVPVCRFCSNYVIKELGRYLELFSEL</sequence>
<feature type="non-terminal residue" evidence="1">
    <location>
        <position position="49"/>
    </location>
</feature>